<dbReference type="InterPro" id="IPR016117">
    <property type="entry name" value="ArgJ-like_dom_sf"/>
</dbReference>
<comment type="caution">
    <text evidence="2">The sequence shown here is derived from an EMBL/GenBank/DDBJ whole genome shotgun (WGS) entry which is preliminary data.</text>
</comment>
<reference evidence="2" key="1">
    <citation type="journal article" date="2014" name="Int. J. Syst. Evol. Microbiol.">
        <title>Complete genome of a new Firmicutes species belonging to the dominant human colonic microbiota ('Ruminococcus bicirculans') reveals two chromosomes and a selective capacity to utilize plant glucans.</title>
        <authorList>
            <consortium name="NISC Comparative Sequencing Program"/>
            <person name="Wegmann U."/>
            <person name="Louis P."/>
            <person name="Goesmann A."/>
            <person name="Henrissat B."/>
            <person name="Duncan S.H."/>
            <person name="Flint H.J."/>
        </authorList>
    </citation>
    <scope>NUCLEOTIDE SEQUENCE</scope>
    <source>
        <strain evidence="2">NBRC 107169</strain>
    </source>
</reference>
<dbReference type="Proteomes" id="UP001161405">
    <property type="component" value="Unassembled WGS sequence"/>
</dbReference>
<accession>A0ABQ5UMC2</accession>
<sequence length="314" mass="33429">MSITNDTTDLSATTNRVDRDTLKFDFPEIRIGTADYVEAQTGCTVFEFQNRSMMVSDCRGGAIGSIGTHYPEVDAICFAGGSAYGQEAILGVGAELHKRANYSTHWQDIALAAGAIIYDYRFRDNAVYPDKALGRAALNAAQPNLFAQGKVGAGFAASAGKCLTEQGYNGERTGQGAAFRQIGKTKIFVATVLNPFGAIIDKSGNVVRGNLAPKTERRIHLHEHIGEIGTPAKGNTTLTLMVTNQVISREALTQVSKQVHSSMARGIQPFHSEFDGDVLLAVSTQQVTDPGMPPFALGAMASELAWDAILAAAG</sequence>
<dbReference type="PANTHER" id="PTHR36512">
    <property type="entry name" value="D-AMINOPEPTIDASE"/>
    <property type="match status" value="1"/>
</dbReference>
<reference evidence="2" key="2">
    <citation type="submission" date="2023-01" db="EMBL/GenBank/DDBJ databases">
        <title>Draft genome sequence of Maritalea porphyrae strain NBRC 107169.</title>
        <authorList>
            <person name="Sun Q."/>
            <person name="Mori K."/>
        </authorList>
    </citation>
    <scope>NUCLEOTIDE SEQUENCE</scope>
    <source>
        <strain evidence="2">NBRC 107169</strain>
    </source>
</reference>
<proteinExistence type="inferred from homology"/>
<dbReference type="PANTHER" id="PTHR36512:SF3">
    <property type="entry name" value="BLR5678 PROTEIN"/>
    <property type="match status" value="1"/>
</dbReference>
<protein>
    <submittedName>
        <fullName evidence="2">Peptidase S58</fullName>
    </submittedName>
</protein>
<keyword evidence="3" id="KW-1185">Reference proteome</keyword>
<dbReference type="InterPro" id="IPR005321">
    <property type="entry name" value="Peptidase_S58_DmpA"/>
</dbReference>
<dbReference type="SUPFAM" id="SSF56266">
    <property type="entry name" value="DmpA/ArgJ-like"/>
    <property type="match status" value="1"/>
</dbReference>
<dbReference type="Pfam" id="PF03576">
    <property type="entry name" value="Peptidase_S58"/>
    <property type="match status" value="1"/>
</dbReference>
<gene>
    <name evidence="2" type="ORF">GCM10007879_02330</name>
</gene>
<dbReference type="RefSeq" id="WP_284361189.1">
    <property type="nucleotide sequence ID" value="NZ_BSNI01000001.1"/>
</dbReference>
<dbReference type="EMBL" id="BSNI01000001">
    <property type="protein sequence ID" value="GLQ15984.1"/>
    <property type="molecule type" value="Genomic_DNA"/>
</dbReference>
<name>A0ABQ5UMC2_9HYPH</name>
<evidence type="ECO:0000256" key="1">
    <source>
        <dbReference type="ARBA" id="ARBA00007068"/>
    </source>
</evidence>
<organism evidence="2 3">
    <name type="scientific">Maritalea porphyrae</name>
    <dbReference type="NCBI Taxonomy" id="880732"/>
    <lineage>
        <taxon>Bacteria</taxon>
        <taxon>Pseudomonadati</taxon>
        <taxon>Pseudomonadota</taxon>
        <taxon>Alphaproteobacteria</taxon>
        <taxon>Hyphomicrobiales</taxon>
        <taxon>Devosiaceae</taxon>
        <taxon>Maritalea</taxon>
    </lineage>
</organism>
<comment type="similarity">
    <text evidence="1">Belongs to the peptidase S58 family.</text>
</comment>
<evidence type="ECO:0000313" key="2">
    <source>
        <dbReference type="EMBL" id="GLQ15984.1"/>
    </source>
</evidence>
<dbReference type="Gene3D" id="3.60.70.12">
    <property type="entry name" value="L-amino peptidase D-ALA esterase/amidase"/>
    <property type="match status" value="1"/>
</dbReference>
<evidence type="ECO:0000313" key="3">
    <source>
        <dbReference type="Proteomes" id="UP001161405"/>
    </source>
</evidence>